<comment type="subcellular location">
    <subcellularLocation>
        <location evidence="7">Cytoplasm</location>
    </subcellularLocation>
</comment>
<dbReference type="CDD" id="cd01992">
    <property type="entry name" value="TilS_N"/>
    <property type="match status" value="1"/>
</dbReference>
<protein>
    <recommendedName>
        <fullName evidence="7">tRNA(Ile)-lysidine synthase</fullName>
        <ecNumber evidence="7">6.3.4.19</ecNumber>
    </recommendedName>
    <alternativeName>
        <fullName evidence="7">tRNA(Ile)-2-lysyl-cytidine synthase</fullName>
    </alternativeName>
    <alternativeName>
        <fullName evidence="7">tRNA(Ile)-lysidine synthetase</fullName>
    </alternativeName>
</protein>
<keyword evidence="3 7" id="KW-0819">tRNA processing</keyword>
<comment type="caution">
    <text evidence="10">The sequence shown here is derived from an EMBL/GenBank/DDBJ whole genome shotgun (WGS) entry which is preliminary data.</text>
</comment>
<dbReference type="EC" id="6.3.4.19" evidence="7"/>
<dbReference type="HAMAP" id="MF_01161">
    <property type="entry name" value="tRNA_Ile_lys_synt"/>
    <property type="match status" value="1"/>
</dbReference>
<keyword evidence="4 7" id="KW-0547">Nucleotide-binding</keyword>
<comment type="domain">
    <text evidence="7">The N-terminal region contains the highly conserved SGGXDS motif, predicted to be a P-loop motif involved in ATP binding.</text>
</comment>
<dbReference type="InterPro" id="IPR014729">
    <property type="entry name" value="Rossmann-like_a/b/a_fold"/>
</dbReference>
<organism evidence="10 11">
    <name type="scientific">Plantactinospora veratri</name>
    <dbReference type="NCBI Taxonomy" id="1436122"/>
    <lineage>
        <taxon>Bacteria</taxon>
        <taxon>Bacillati</taxon>
        <taxon>Actinomycetota</taxon>
        <taxon>Actinomycetes</taxon>
        <taxon>Micromonosporales</taxon>
        <taxon>Micromonosporaceae</taxon>
        <taxon>Plantactinospora</taxon>
    </lineage>
</organism>
<dbReference type="SUPFAM" id="SSF82829">
    <property type="entry name" value="MesJ substrate recognition domain-like"/>
    <property type="match status" value="1"/>
</dbReference>
<gene>
    <name evidence="7 10" type="primary">tilS</name>
    <name evidence="10" type="ORF">V1634_11625</name>
</gene>
<dbReference type="Gene3D" id="1.20.59.20">
    <property type="match status" value="1"/>
</dbReference>
<evidence type="ECO:0000256" key="3">
    <source>
        <dbReference type="ARBA" id="ARBA00022694"/>
    </source>
</evidence>
<dbReference type="Pfam" id="PF01171">
    <property type="entry name" value="ATP_bind_3"/>
    <property type="match status" value="1"/>
</dbReference>
<keyword evidence="11" id="KW-1185">Reference proteome</keyword>
<evidence type="ECO:0000256" key="2">
    <source>
        <dbReference type="ARBA" id="ARBA00022598"/>
    </source>
</evidence>
<dbReference type="EMBL" id="JAZGQL010000007">
    <property type="protein sequence ID" value="MEE6307471.1"/>
    <property type="molecule type" value="Genomic_DNA"/>
</dbReference>
<reference evidence="10 11" key="1">
    <citation type="submission" date="2024-01" db="EMBL/GenBank/DDBJ databases">
        <title>Genome insights into Plantactinospora veratri sp. nov.</title>
        <authorList>
            <person name="Wang L."/>
        </authorList>
    </citation>
    <scope>NUCLEOTIDE SEQUENCE [LARGE SCALE GENOMIC DNA]</scope>
    <source>
        <strain evidence="10 11">NEAU-FHS4</strain>
    </source>
</reference>
<evidence type="ECO:0000313" key="10">
    <source>
        <dbReference type="EMBL" id="MEE6307471.1"/>
    </source>
</evidence>
<evidence type="ECO:0000313" key="11">
    <source>
        <dbReference type="Proteomes" id="UP001339911"/>
    </source>
</evidence>
<accession>A0ABU7SBZ9</accession>
<sequence length="349" mass="35617">MAALPPPVAAIRVAVRRALHGVPRNRPVLVACSGGADSLALAAGTAFVAPRLGVPAGLVTVDHGLQEGSARRAADVARWAGGQGFAPIEVATVQVAGRPGGPEAAAREARYRALVEAAHRYDAGTVLLGHTRDDQAETVLLALARGAGPRGLAGMPATREYAGVTLARPLLEITREQTRKACALLGLTPWEDPHNTDDRYARARVRSDVLPVLVRALGPGVLDNLARTARLAAEDGAALDDLARAGYAEARIPAAGPGSVGGPGSVAGPGSVGGAADGLAVPVLAGMPPAVRTRVLHLWCRELGAPPAALSYRHIAALNALVTAWRGQGATHLPGGIRATRRGGVLVAE</sequence>
<comment type="catalytic activity">
    <reaction evidence="6 7">
        <text>cytidine(34) in tRNA(Ile2) + L-lysine + ATP = lysidine(34) in tRNA(Ile2) + AMP + diphosphate + H(+)</text>
        <dbReference type="Rhea" id="RHEA:43744"/>
        <dbReference type="Rhea" id="RHEA-COMP:10625"/>
        <dbReference type="Rhea" id="RHEA-COMP:10670"/>
        <dbReference type="ChEBI" id="CHEBI:15378"/>
        <dbReference type="ChEBI" id="CHEBI:30616"/>
        <dbReference type="ChEBI" id="CHEBI:32551"/>
        <dbReference type="ChEBI" id="CHEBI:33019"/>
        <dbReference type="ChEBI" id="CHEBI:82748"/>
        <dbReference type="ChEBI" id="CHEBI:83665"/>
        <dbReference type="ChEBI" id="CHEBI:456215"/>
        <dbReference type="EC" id="6.3.4.19"/>
    </reaction>
</comment>
<dbReference type="InterPro" id="IPR012094">
    <property type="entry name" value="tRNA_Ile_lys_synt"/>
</dbReference>
<dbReference type="PANTHER" id="PTHR43033">
    <property type="entry name" value="TRNA(ILE)-LYSIDINE SYNTHASE-RELATED"/>
    <property type="match status" value="1"/>
</dbReference>
<keyword evidence="5 7" id="KW-0067">ATP-binding</keyword>
<name>A0ABU7SBZ9_9ACTN</name>
<comment type="function">
    <text evidence="7">Ligates lysine onto the cytidine present at position 34 of the AUA codon-specific tRNA(Ile) that contains the anticodon CAU, in an ATP-dependent manner. Cytidine is converted to lysidine, thus changing the amino acid specificity of the tRNA from methionine to isoleucine.</text>
</comment>
<keyword evidence="1 7" id="KW-0963">Cytoplasm</keyword>
<dbReference type="Pfam" id="PF09179">
    <property type="entry name" value="TilS"/>
    <property type="match status" value="1"/>
</dbReference>
<dbReference type="NCBIfam" id="TIGR02432">
    <property type="entry name" value="lysidine_TilS_N"/>
    <property type="match status" value="1"/>
</dbReference>
<dbReference type="Proteomes" id="UP001339911">
    <property type="component" value="Unassembled WGS sequence"/>
</dbReference>
<dbReference type="SUPFAM" id="SSF52402">
    <property type="entry name" value="Adenine nucleotide alpha hydrolases-like"/>
    <property type="match status" value="1"/>
</dbReference>
<proteinExistence type="inferred from homology"/>
<comment type="similarity">
    <text evidence="7">Belongs to the tRNA(Ile)-lysidine synthase family.</text>
</comment>
<evidence type="ECO:0000256" key="7">
    <source>
        <dbReference type="HAMAP-Rule" id="MF_01161"/>
    </source>
</evidence>
<evidence type="ECO:0000256" key="5">
    <source>
        <dbReference type="ARBA" id="ARBA00022840"/>
    </source>
</evidence>
<dbReference type="InterPro" id="IPR015262">
    <property type="entry name" value="tRNA_Ile_lys_synt_subst-bd"/>
</dbReference>
<dbReference type="Gene3D" id="3.40.50.620">
    <property type="entry name" value="HUPs"/>
    <property type="match status" value="1"/>
</dbReference>
<dbReference type="InterPro" id="IPR011063">
    <property type="entry name" value="TilS/TtcA_N"/>
</dbReference>
<evidence type="ECO:0000256" key="6">
    <source>
        <dbReference type="ARBA" id="ARBA00048539"/>
    </source>
</evidence>
<evidence type="ECO:0000259" key="9">
    <source>
        <dbReference type="Pfam" id="PF09179"/>
    </source>
</evidence>
<keyword evidence="2 7" id="KW-0436">Ligase</keyword>
<dbReference type="GO" id="GO:0032267">
    <property type="term" value="F:tRNA(Ile)-lysidine synthase activity"/>
    <property type="evidence" value="ECO:0007669"/>
    <property type="project" value="UniProtKB-EC"/>
</dbReference>
<feature type="binding site" evidence="7">
    <location>
        <begin position="33"/>
        <end position="38"/>
    </location>
    <ligand>
        <name>ATP</name>
        <dbReference type="ChEBI" id="CHEBI:30616"/>
    </ligand>
</feature>
<evidence type="ECO:0000256" key="4">
    <source>
        <dbReference type="ARBA" id="ARBA00022741"/>
    </source>
</evidence>
<dbReference type="InterPro" id="IPR012795">
    <property type="entry name" value="tRNA_Ile_lys_synt_N"/>
</dbReference>
<feature type="domain" description="tRNA(Ile)-lysidine/2-thiocytidine synthase N-terminal" evidence="8">
    <location>
        <begin position="28"/>
        <end position="207"/>
    </location>
</feature>
<dbReference type="PANTHER" id="PTHR43033:SF1">
    <property type="entry name" value="TRNA(ILE)-LYSIDINE SYNTHASE-RELATED"/>
    <property type="match status" value="1"/>
</dbReference>
<evidence type="ECO:0000256" key="1">
    <source>
        <dbReference type="ARBA" id="ARBA00022490"/>
    </source>
</evidence>
<feature type="domain" description="tRNA(Ile)-lysidine synthase substrate-binding" evidence="9">
    <location>
        <begin position="279"/>
        <end position="339"/>
    </location>
</feature>
<evidence type="ECO:0000259" key="8">
    <source>
        <dbReference type="Pfam" id="PF01171"/>
    </source>
</evidence>